<dbReference type="Proteomes" id="UP000664654">
    <property type="component" value="Unassembled WGS sequence"/>
</dbReference>
<name>A0A939DR69_9ALTE</name>
<dbReference type="Gene3D" id="2.60.120.200">
    <property type="match status" value="1"/>
</dbReference>
<dbReference type="EMBL" id="JAFKCV010000016">
    <property type="protein sequence ID" value="MBN7827317.1"/>
    <property type="molecule type" value="Genomic_DNA"/>
</dbReference>
<dbReference type="AlphaFoldDB" id="A0A939DR69"/>
<dbReference type="Gene3D" id="2.60.40.10">
    <property type="entry name" value="Immunoglobulins"/>
    <property type="match status" value="2"/>
</dbReference>
<evidence type="ECO:0000313" key="4">
    <source>
        <dbReference type="EMBL" id="MBN7827317.1"/>
    </source>
</evidence>
<keyword evidence="2" id="KW-0732">Signal</keyword>
<evidence type="ECO:0000313" key="5">
    <source>
        <dbReference type="Proteomes" id="UP000664654"/>
    </source>
</evidence>
<dbReference type="InterPro" id="IPR010671">
    <property type="entry name" value="Disaggr-rel_dom"/>
</dbReference>
<dbReference type="Gene3D" id="2.120.10.80">
    <property type="entry name" value="Kelch-type beta propeller"/>
    <property type="match status" value="1"/>
</dbReference>
<dbReference type="SMART" id="SM00060">
    <property type="entry name" value="FN3"/>
    <property type="match status" value="2"/>
</dbReference>
<dbReference type="Pfam" id="PF21294">
    <property type="entry name" value="Polysacc_lyase_14"/>
    <property type="match status" value="1"/>
</dbReference>
<accession>A0A939DR69</accession>
<dbReference type="PROSITE" id="PS50853">
    <property type="entry name" value="FN3"/>
    <property type="match status" value="1"/>
</dbReference>
<comment type="caution">
    <text evidence="4">The sequence shown here is derived from an EMBL/GenBank/DDBJ whole genome shotgun (WGS) entry which is preliminary data.</text>
</comment>
<dbReference type="InterPro" id="IPR011044">
    <property type="entry name" value="Quino_amine_DH_bsu"/>
</dbReference>
<dbReference type="SUPFAM" id="SSF50965">
    <property type="entry name" value="Galactose oxidase, central domain"/>
    <property type="match status" value="1"/>
</dbReference>
<dbReference type="CDD" id="cd00063">
    <property type="entry name" value="FN3"/>
    <property type="match status" value="1"/>
</dbReference>
<gene>
    <name evidence="4" type="ORF">J0A66_18945</name>
</gene>
<reference evidence="4" key="1">
    <citation type="submission" date="2021-03" db="EMBL/GenBank/DDBJ databases">
        <title>novel species isolated from a fishpond in China.</title>
        <authorList>
            <person name="Lu H."/>
            <person name="Cai Z."/>
        </authorList>
    </citation>
    <scope>NUCLEOTIDE SEQUENCE</scope>
    <source>
        <strain evidence="4">JCM 30855</strain>
    </source>
</reference>
<feature type="domain" description="Fibronectin type-III" evidence="3">
    <location>
        <begin position="881"/>
        <end position="966"/>
    </location>
</feature>
<dbReference type="InterPro" id="IPR013783">
    <property type="entry name" value="Ig-like_fold"/>
</dbReference>
<protein>
    <submittedName>
        <fullName evidence="4">DNRLRE domain-containing protein</fullName>
    </submittedName>
</protein>
<dbReference type="SUPFAM" id="SSF50969">
    <property type="entry name" value="YVTN repeat-like/Quinoprotein amine dehydrogenase"/>
    <property type="match status" value="1"/>
</dbReference>
<dbReference type="InterPro" id="IPR003961">
    <property type="entry name" value="FN3_dom"/>
</dbReference>
<feature type="chain" id="PRO_5037419609" evidence="2">
    <location>
        <begin position="28"/>
        <end position="1150"/>
    </location>
</feature>
<sequence length="1150" mass="126976">MIRKIWPATASILISVVAAGFVSAASAAGWSELPGTRLKDVCPENNFGDYGYDFSNHCGSILGAWSGGTLDADNQIMYIWGGGHNDYYGNEIYALDATTGKLKRLTDPAPPSNKDISPPQSELAPFDGTQPNGRHTYDGLAYMGHVDKLWAFTGSLSSGSGGADRLTWIFDPQSRQWHKDESKGDIPRATFGLVSAYDPVTDKVFLHDRYNLYSYEYHADGGVYKKLSAGNVGLDVNGALDPQRRRLLIIGKGKQIIYDLREGSLYQGDAVPLTGDADFIRKHKAPGLAYNSKDGKFYAWVGDGKLYFQDPDTLAWDSIAFDGGPSKQVFHGTFGRFDYLPDMDKFLLVNGSEDNAYLFELPTAADSESPCQPTKVQASFPHPGALSVTWQPSEDNFGIAGYKVFVNGELHSTLNQIRFKSMEFEQGQQLNIQIQAFDSAGNHSEMSAPYPLQMPVMQARYRMGDCDEESQLAGRDDIVFCESWDQDDWWDKGDYLSEPVVNEPRLITQKPQNTEIVEEGCVQGKCLKVNMKEGATKALSAYWPLKNANMAPQNLYMRYYLKMDKDWDANMCNAKGNIVGSGGKFPGLADTRTWKDPVGQCGNGGNAGDGENCWSMRMVFRGCESGSGEACETKPAAATRLGSYLYHALQGSGTGHIGTWDGYFGQIPSYRGTCAEDPKSLYCGMGDGGVLEREQWNRIEMQVTMNTPGQEDGVIRGWVNGQLSYEKTNMVFRNEGHDFLHNRLAWLNIYKGGVDGNCQDSAVYLDQMVLATEQPVGGIDSPTTMPPSLQIELSNNDISSEEAVTVSWQADNAQSCEASGLWEGNKGTSGEEIIGPFSQPGVVRLDCRGAGGTAARQQVLTIDGQNPGQANGEIDLSLVPTPEGLALELLSDNYLTLRWEEADAQDKVTAYRIYQGDLMLDQVSDNSYSHPNIVPGAKLEYRIQAVDEKGNMSSLSDPLQVEVPGSLSNLSSLTLYPDMDTFYAESTVKVAGQSKRFHVATSRNALLRFPLEMLDYQRVTATLKLYTDEEYGDMRIDVYAVAQPWHEDFSNREYADTTTKRAWEHNLGDWLDKNGVEQGTAPIASVEAGDDNRPSEISIDITRQVRKWLAGEPNHGLMLIAHNDGKWVARYIHSKEAEDPSVWPRLELAF</sequence>
<dbReference type="InterPro" id="IPR011043">
    <property type="entry name" value="Gal_Oxase/kelch_b-propeller"/>
</dbReference>
<dbReference type="PANTHER" id="PTHR40124:SF1">
    <property type="entry name" value="DISAGGREGATASE RELATED REPEAT PROTEIN"/>
    <property type="match status" value="1"/>
</dbReference>
<feature type="region of interest" description="Disordered" evidence="1">
    <location>
        <begin position="104"/>
        <end position="130"/>
    </location>
</feature>
<dbReference type="PANTHER" id="PTHR40124">
    <property type="match status" value="1"/>
</dbReference>
<dbReference type="InterPro" id="IPR036116">
    <property type="entry name" value="FN3_sf"/>
</dbReference>
<feature type="signal peptide" evidence="2">
    <location>
        <begin position="1"/>
        <end position="27"/>
    </location>
</feature>
<evidence type="ECO:0000256" key="2">
    <source>
        <dbReference type="SAM" id="SignalP"/>
    </source>
</evidence>
<organism evidence="4 5">
    <name type="scientific">Bowmanella dokdonensis</name>
    <dbReference type="NCBI Taxonomy" id="751969"/>
    <lineage>
        <taxon>Bacteria</taxon>
        <taxon>Pseudomonadati</taxon>
        <taxon>Pseudomonadota</taxon>
        <taxon>Gammaproteobacteria</taxon>
        <taxon>Alteromonadales</taxon>
        <taxon>Alteromonadaceae</taxon>
        <taxon>Bowmanella</taxon>
    </lineage>
</organism>
<dbReference type="SUPFAM" id="SSF49265">
    <property type="entry name" value="Fibronectin type III"/>
    <property type="match status" value="1"/>
</dbReference>
<keyword evidence="5" id="KW-1185">Reference proteome</keyword>
<dbReference type="Pfam" id="PF06848">
    <property type="entry name" value="Disaggr_repeat"/>
    <property type="match status" value="1"/>
</dbReference>
<evidence type="ECO:0000259" key="3">
    <source>
        <dbReference type="PROSITE" id="PS50853"/>
    </source>
</evidence>
<dbReference type="InterPro" id="IPR048958">
    <property type="entry name" value="Polysacc_lyase_14"/>
</dbReference>
<dbReference type="InterPro" id="IPR015915">
    <property type="entry name" value="Kelch-typ_b-propeller"/>
</dbReference>
<dbReference type="NCBIfam" id="NF033679">
    <property type="entry name" value="DNRLRE_dom"/>
    <property type="match status" value="1"/>
</dbReference>
<dbReference type="RefSeq" id="WP_206575428.1">
    <property type="nucleotide sequence ID" value="NZ_JAFKCV010000016.1"/>
</dbReference>
<proteinExistence type="predicted"/>
<evidence type="ECO:0000256" key="1">
    <source>
        <dbReference type="SAM" id="MobiDB-lite"/>
    </source>
</evidence>